<dbReference type="PANTHER" id="PTHR11365:SF23">
    <property type="entry name" value="HYPOTHETICAL 5-OXOPROLINASE (EUROFUNG)-RELATED"/>
    <property type="match status" value="1"/>
</dbReference>
<dbReference type="Pfam" id="PF01968">
    <property type="entry name" value="Hydantoinase_A"/>
    <property type="match status" value="1"/>
</dbReference>
<dbReference type="RefSeq" id="WP_307192652.1">
    <property type="nucleotide sequence ID" value="NZ_JAUSUN010000045.1"/>
</dbReference>
<dbReference type="EMBL" id="JAUSUN010000045">
    <property type="protein sequence ID" value="MDQ0415707.1"/>
    <property type="molecule type" value="Genomic_DNA"/>
</dbReference>
<dbReference type="EC" id="3.5.2.14" evidence="4"/>
<protein>
    <submittedName>
        <fullName evidence="4">N-methylhydantoinase A</fullName>
        <ecNumber evidence="4">3.5.2.14</ecNumber>
    </submittedName>
</protein>
<sequence length="690" mass="75652">MRLVGVDVGGTFTDVIFNDTDSRLTAIHKVPTTLEDPSIGVVQGIIELCKRNGIVPSTIDHVFHGTTIATNAILENDGANTGMITTKGYRDITHIGRHQRPQNYSIMQDIPWQERPLVKRRNRVAVAERMGPEKDQVLTPLDEAEVREAISYFKSMGIESIVVNFLFSFINPLHEERVREIINEEYPEAFVTLSSDVSPQFREFERFTTASINAFVGPKVKQYIKNLEQRLLDSSVPAELHIMCSNGGVATPETVSQKPVNTLLSGPAAGVLGGLWVGELSNRKNLITFDVGGTSADIGILTEDGYSESSARDTWIAGYPVMVPMIDIHTIGAGGGSIAHIDEGGAFKVGPRSAGSRPGPACYGHGGQKPTVSDANVVLGRIVEDNFLGGEMSIYPNAAFKVIDELAEKLNLSREKTAEGIVTIMNNNMANAIREKTVQRGADPREFSLVAFGGAGPLHAVEVAQILNIPEVIIPPHPGINSATGLLTTDLKYDVIKTQFMLSHSIYYEQLNHDLKSLSSELRVRLHEDGISDLNIKIDCYADCRYIGQGYELRVKLPDGEVDAENIAATFEQFHEKHKVEYGHSFLDSPIEIVNIRVTGIGIMPKIEKTLVHPGLSEAEAYIKTGETIFNVEGELKTFPTKFYQREKIPSGSVIPGPSIVFQKDTTTIIPPRSTAFFEENGNMIIKVGE</sequence>
<dbReference type="InterPro" id="IPR045079">
    <property type="entry name" value="Oxoprolinase-like"/>
</dbReference>
<dbReference type="InterPro" id="IPR049517">
    <property type="entry name" value="ACX-like_C"/>
</dbReference>
<name>A0ABU0G2B3_9BACI</name>
<keyword evidence="5" id="KW-1185">Reference proteome</keyword>
<dbReference type="Proteomes" id="UP001242313">
    <property type="component" value="Unassembled WGS sequence"/>
</dbReference>
<evidence type="ECO:0000313" key="4">
    <source>
        <dbReference type="EMBL" id="MDQ0415707.1"/>
    </source>
</evidence>
<organism evidence="4 5">
    <name type="scientific">Mesobacillus stamsii</name>
    <dbReference type="NCBI Taxonomy" id="225347"/>
    <lineage>
        <taxon>Bacteria</taxon>
        <taxon>Bacillati</taxon>
        <taxon>Bacillota</taxon>
        <taxon>Bacilli</taxon>
        <taxon>Bacillales</taxon>
        <taxon>Bacillaceae</taxon>
        <taxon>Mesobacillus</taxon>
    </lineage>
</organism>
<feature type="domain" description="Hydantoinase A/oxoprolinase" evidence="1">
    <location>
        <begin position="206"/>
        <end position="494"/>
    </location>
</feature>
<evidence type="ECO:0000259" key="2">
    <source>
        <dbReference type="Pfam" id="PF05378"/>
    </source>
</evidence>
<feature type="domain" description="Hydantoinase/oxoprolinase N-terminal" evidence="2">
    <location>
        <begin position="4"/>
        <end position="185"/>
    </location>
</feature>
<accession>A0ABU0G2B3</accession>
<gene>
    <name evidence="4" type="ORF">J2S25_003934</name>
</gene>
<dbReference type="InterPro" id="IPR002821">
    <property type="entry name" value="Hydantoinase_A"/>
</dbReference>
<keyword evidence="4" id="KW-0378">Hydrolase</keyword>
<dbReference type="Pfam" id="PF19278">
    <property type="entry name" value="Hydant_A_C"/>
    <property type="match status" value="1"/>
</dbReference>
<dbReference type="GO" id="GO:0047423">
    <property type="term" value="F:N-methylhydantoinase (ATP-hydrolyzing) activity"/>
    <property type="evidence" value="ECO:0007669"/>
    <property type="project" value="UniProtKB-EC"/>
</dbReference>
<evidence type="ECO:0000259" key="3">
    <source>
        <dbReference type="Pfam" id="PF19278"/>
    </source>
</evidence>
<dbReference type="InterPro" id="IPR043129">
    <property type="entry name" value="ATPase_NBD"/>
</dbReference>
<comment type="caution">
    <text evidence="4">The sequence shown here is derived from an EMBL/GenBank/DDBJ whole genome shotgun (WGS) entry which is preliminary data.</text>
</comment>
<reference evidence="4 5" key="1">
    <citation type="submission" date="2023-07" db="EMBL/GenBank/DDBJ databases">
        <title>Genomic Encyclopedia of Type Strains, Phase IV (KMG-IV): sequencing the most valuable type-strain genomes for metagenomic binning, comparative biology and taxonomic classification.</title>
        <authorList>
            <person name="Goeker M."/>
        </authorList>
    </citation>
    <scope>NUCLEOTIDE SEQUENCE [LARGE SCALE GENOMIC DNA]</scope>
    <source>
        <strain evidence="4 5">DSM 19598</strain>
    </source>
</reference>
<feature type="domain" description="Acetophenone carboxylase-like C-terminal" evidence="3">
    <location>
        <begin position="509"/>
        <end position="680"/>
    </location>
</feature>
<evidence type="ECO:0000313" key="5">
    <source>
        <dbReference type="Proteomes" id="UP001242313"/>
    </source>
</evidence>
<dbReference type="Pfam" id="PF05378">
    <property type="entry name" value="Hydant_A_N"/>
    <property type="match status" value="1"/>
</dbReference>
<dbReference type="SUPFAM" id="SSF53067">
    <property type="entry name" value="Actin-like ATPase domain"/>
    <property type="match status" value="1"/>
</dbReference>
<proteinExistence type="predicted"/>
<dbReference type="PANTHER" id="PTHR11365">
    <property type="entry name" value="5-OXOPROLINASE RELATED"/>
    <property type="match status" value="1"/>
</dbReference>
<dbReference type="InterPro" id="IPR008040">
    <property type="entry name" value="Hydant_A_N"/>
</dbReference>
<evidence type="ECO:0000259" key="1">
    <source>
        <dbReference type="Pfam" id="PF01968"/>
    </source>
</evidence>